<reference evidence="1" key="1">
    <citation type="submission" date="2023-06" db="EMBL/GenBank/DDBJ databases">
        <title>Male Hemibagrus guttatus genome.</title>
        <authorList>
            <person name="Bian C."/>
        </authorList>
    </citation>
    <scope>NUCLEOTIDE SEQUENCE</scope>
    <source>
        <strain evidence="1">Male_cb2023</strain>
        <tissue evidence="1">Muscle</tissue>
    </source>
</reference>
<dbReference type="AlphaFoldDB" id="A0AAE0RLD8"/>
<dbReference type="Proteomes" id="UP001274896">
    <property type="component" value="Unassembled WGS sequence"/>
</dbReference>
<dbReference type="SUPFAM" id="SSF56436">
    <property type="entry name" value="C-type lectin-like"/>
    <property type="match status" value="1"/>
</dbReference>
<organism evidence="1 2">
    <name type="scientific">Hemibagrus guttatus</name>
    <dbReference type="NCBI Taxonomy" id="175788"/>
    <lineage>
        <taxon>Eukaryota</taxon>
        <taxon>Metazoa</taxon>
        <taxon>Chordata</taxon>
        <taxon>Craniata</taxon>
        <taxon>Vertebrata</taxon>
        <taxon>Euteleostomi</taxon>
        <taxon>Actinopterygii</taxon>
        <taxon>Neopterygii</taxon>
        <taxon>Teleostei</taxon>
        <taxon>Ostariophysi</taxon>
        <taxon>Siluriformes</taxon>
        <taxon>Bagridae</taxon>
        <taxon>Hemibagrus</taxon>
    </lineage>
</organism>
<protein>
    <recommendedName>
        <fullName evidence="3">C-type lectin domain-containing protein</fullName>
    </recommendedName>
</protein>
<accession>A0AAE0RLD8</accession>
<dbReference type="EMBL" id="JAUCMX010000001">
    <property type="protein sequence ID" value="KAK3557619.1"/>
    <property type="molecule type" value="Genomic_DNA"/>
</dbReference>
<evidence type="ECO:0000313" key="1">
    <source>
        <dbReference type="EMBL" id="KAK3557619.1"/>
    </source>
</evidence>
<comment type="caution">
    <text evidence="1">The sequence shown here is derived from an EMBL/GenBank/DDBJ whole genome shotgun (WGS) entry which is preliminary data.</text>
</comment>
<dbReference type="Gene3D" id="3.10.100.10">
    <property type="entry name" value="Mannose-Binding Protein A, subunit A"/>
    <property type="match status" value="1"/>
</dbReference>
<evidence type="ECO:0008006" key="3">
    <source>
        <dbReference type="Google" id="ProtNLM"/>
    </source>
</evidence>
<proteinExistence type="predicted"/>
<sequence length="100" mass="11469">MAVISNNEDMIKFRGARWLSESKTGNARYIYNSVKKTWYDAQSYCRQYHTDLAQNSQLYMTRQHLYHFTLGLVCTETHGNGSTKPTSLPSPGCLEAQIML</sequence>
<dbReference type="InterPro" id="IPR016186">
    <property type="entry name" value="C-type_lectin-like/link_sf"/>
</dbReference>
<keyword evidence="2" id="KW-1185">Reference proteome</keyword>
<name>A0AAE0RLD8_9TELE</name>
<gene>
    <name evidence="1" type="ORF">QTP70_030814</name>
</gene>
<dbReference type="InterPro" id="IPR016187">
    <property type="entry name" value="CTDL_fold"/>
</dbReference>
<evidence type="ECO:0000313" key="2">
    <source>
        <dbReference type="Proteomes" id="UP001274896"/>
    </source>
</evidence>